<feature type="domain" description="Hemerythrin-like" evidence="1">
    <location>
        <begin position="8"/>
        <end position="120"/>
    </location>
</feature>
<comment type="caution">
    <text evidence="2">The sequence shown here is derived from an EMBL/GenBank/DDBJ whole genome shotgun (WGS) entry which is preliminary data.</text>
</comment>
<name>A0A1X2ENJ8_9MYCO</name>
<dbReference type="InterPro" id="IPR012312">
    <property type="entry name" value="Hemerythrin-like"/>
</dbReference>
<dbReference type="PANTHER" id="PTHR35585:SF1">
    <property type="entry name" value="HHE DOMAIN PROTEIN (AFU_ORTHOLOGUE AFUA_4G00730)"/>
    <property type="match status" value="1"/>
</dbReference>
<dbReference type="Gene3D" id="1.20.120.520">
    <property type="entry name" value="nmb1532 protein domain like"/>
    <property type="match status" value="1"/>
</dbReference>
<dbReference type="OrthoDB" id="9793637at2"/>
<evidence type="ECO:0000259" key="1">
    <source>
        <dbReference type="Pfam" id="PF01814"/>
    </source>
</evidence>
<evidence type="ECO:0000313" key="2">
    <source>
        <dbReference type="EMBL" id="ORX07299.1"/>
    </source>
</evidence>
<sequence length="166" mass="18797">MTTGVTNAYDVLRDHHNVLRDLGNRFKELPAGSAARQRVLDELLVEFDIHMRIEDDLYYPAMAAASRLIAIAHAEHRQIYDALAVALRTPATAPQYEAEWEFFLTVLEAHADEEERDLIPPPAPVKLTEAQLEDLGAAMSARMAKLRNSTWERLRVRARAALLRVL</sequence>
<dbReference type="EMBL" id="LQPZ01000012">
    <property type="protein sequence ID" value="ORX07299.1"/>
    <property type="molecule type" value="Genomic_DNA"/>
</dbReference>
<evidence type="ECO:0000313" key="3">
    <source>
        <dbReference type="Proteomes" id="UP000193090"/>
    </source>
</evidence>
<protein>
    <recommendedName>
        <fullName evidence="1">Hemerythrin-like domain-containing protein</fullName>
    </recommendedName>
</protein>
<gene>
    <name evidence="2" type="ORF">AWC30_00695</name>
</gene>
<dbReference type="RefSeq" id="WP_085108903.1">
    <property type="nucleotide sequence ID" value="NZ_JACKSN010000111.1"/>
</dbReference>
<reference evidence="2 3" key="1">
    <citation type="submission" date="2016-01" db="EMBL/GenBank/DDBJ databases">
        <title>The new phylogeny of the genus Mycobacterium.</title>
        <authorList>
            <person name="Tarcisio F."/>
            <person name="Conor M."/>
            <person name="Antonella G."/>
            <person name="Elisabetta G."/>
            <person name="Giulia F.S."/>
            <person name="Sara T."/>
            <person name="Anna F."/>
            <person name="Clotilde B."/>
            <person name="Roberto B."/>
            <person name="Veronica D.S."/>
            <person name="Fabio R."/>
            <person name="Monica P."/>
            <person name="Olivier J."/>
            <person name="Enrico T."/>
            <person name="Nicola S."/>
        </authorList>
    </citation>
    <scope>NUCLEOTIDE SEQUENCE [LARGE SCALE GENOMIC DNA]</scope>
    <source>
        <strain evidence="2 3">DSM 44153</strain>
    </source>
</reference>
<dbReference type="Proteomes" id="UP000193090">
    <property type="component" value="Unassembled WGS sequence"/>
</dbReference>
<dbReference type="Pfam" id="PF01814">
    <property type="entry name" value="Hemerythrin"/>
    <property type="match status" value="1"/>
</dbReference>
<organism evidence="2 3">
    <name type="scientific">Mycolicibacillus trivialis</name>
    <dbReference type="NCBI Taxonomy" id="1798"/>
    <lineage>
        <taxon>Bacteria</taxon>
        <taxon>Bacillati</taxon>
        <taxon>Actinomycetota</taxon>
        <taxon>Actinomycetes</taxon>
        <taxon>Mycobacteriales</taxon>
        <taxon>Mycobacteriaceae</taxon>
        <taxon>Mycolicibacillus</taxon>
    </lineage>
</organism>
<accession>A0A1X2ENJ8</accession>
<dbReference type="STRING" id="1798.AWC30_00695"/>
<keyword evidence="3" id="KW-1185">Reference proteome</keyword>
<dbReference type="PANTHER" id="PTHR35585">
    <property type="entry name" value="HHE DOMAIN PROTEIN (AFU_ORTHOLOGUE AFUA_4G00730)"/>
    <property type="match status" value="1"/>
</dbReference>
<dbReference type="AlphaFoldDB" id="A0A1X2ENJ8"/>
<proteinExistence type="predicted"/>